<gene>
    <name evidence="2" type="ordered locus">Mpet_2518</name>
</gene>
<evidence type="ECO:0000259" key="1">
    <source>
        <dbReference type="Pfam" id="PF02627"/>
    </source>
</evidence>
<evidence type="ECO:0000313" key="3">
    <source>
        <dbReference type="Proteomes" id="UP000006565"/>
    </source>
</evidence>
<accession>E1RF18</accession>
<dbReference type="STRING" id="679926.Mpet_2518"/>
<dbReference type="InterPro" id="IPR003779">
    <property type="entry name" value="CMD-like"/>
</dbReference>
<dbReference type="InterPro" id="IPR029032">
    <property type="entry name" value="AhpD-like"/>
</dbReference>
<dbReference type="Proteomes" id="UP000006565">
    <property type="component" value="Chromosome"/>
</dbReference>
<feature type="domain" description="Carboxymuconolactone decarboxylase-like" evidence="1">
    <location>
        <begin position="166"/>
        <end position="251"/>
    </location>
</feature>
<dbReference type="OrthoDB" id="116116at2157"/>
<dbReference type="Pfam" id="PF02627">
    <property type="entry name" value="CMD"/>
    <property type="match status" value="2"/>
</dbReference>
<dbReference type="SUPFAM" id="SSF69118">
    <property type="entry name" value="AhpD-like"/>
    <property type="match status" value="1"/>
</dbReference>
<name>E1RF18_METP4</name>
<keyword evidence="3" id="KW-1185">Reference proteome</keyword>
<proteinExistence type="predicted"/>
<dbReference type="PANTHER" id="PTHR33570:SF10">
    <property type="entry name" value="GAMMA-CARBOXYMUCONOLACTONE DECARBOXYLASE"/>
    <property type="match status" value="1"/>
</dbReference>
<reference evidence="2 3" key="1">
    <citation type="journal article" date="2010" name="Stand. Genomic Sci.">
        <title>Complete genome sequence of Methanoplanus petrolearius type strain (SEBR 4847).</title>
        <authorList>
            <person name="Brambilla E."/>
            <person name="Djao O.D."/>
            <person name="Daligault H."/>
            <person name="Lapidus A."/>
            <person name="Lucas S."/>
            <person name="Hammon N."/>
            <person name="Nolan M."/>
            <person name="Tice H."/>
            <person name="Cheng J.F."/>
            <person name="Han C."/>
            <person name="Tapia R."/>
            <person name="Goodwin L."/>
            <person name="Pitluck S."/>
            <person name="Liolios K."/>
            <person name="Ivanova N."/>
            <person name="Mavromatis K."/>
            <person name="Mikhailova N."/>
            <person name="Pati A."/>
            <person name="Chen A."/>
            <person name="Palaniappan K."/>
            <person name="Land M."/>
            <person name="Hauser L."/>
            <person name="Chang Y.J."/>
            <person name="Jeffries C.D."/>
            <person name="Rohde M."/>
            <person name="Spring S."/>
            <person name="Sikorski J."/>
            <person name="Goker M."/>
            <person name="Woyke T."/>
            <person name="Bristow J."/>
            <person name="Eisen J.A."/>
            <person name="Markowitz V."/>
            <person name="Hugenholtz P."/>
            <person name="Kyrpides N.C."/>
            <person name="Klenk H.P."/>
        </authorList>
    </citation>
    <scope>NUCLEOTIDE SEQUENCE [LARGE SCALE GENOMIC DNA]</scope>
    <source>
        <strain evidence="3">DSM 11571 / OCM 486 / SEBR 4847</strain>
    </source>
</reference>
<dbReference type="AlphaFoldDB" id="E1RF18"/>
<sequence length="265" mass="28976">MTDYAKAGREKLLEIDGEAGVRVEETLNRICPDLSRYLIEYSFGEIYAREVLDNRTKEHAVVAALTAMGTAAPQLKVHIHAALHVGCTPEEIREIIIQMCGYAGFPATLNGMQILMEVLEETGRTLSLESVHAGSEGRYERGKKFLAMIAPEQERILKETFDPINPDITGYVIAFGYGDIYARGILPVRSRQVATIAALAAMGTAPPQLRFHIGGGLRAGLTEEEIVEIMILISVYAGFPAALNGILATREVAAALKDEMRSSRE</sequence>
<dbReference type="Gene3D" id="1.20.1290.10">
    <property type="entry name" value="AhpD-like"/>
    <property type="match status" value="2"/>
</dbReference>
<dbReference type="KEGG" id="mpi:Mpet_2518"/>
<evidence type="ECO:0000313" key="2">
    <source>
        <dbReference type="EMBL" id="ADN37262.1"/>
    </source>
</evidence>
<dbReference type="EMBL" id="CP002117">
    <property type="protein sequence ID" value="ADN37262.1"/>
    <property type="molecule type" value="Genomic_DNA"/>
</dbReference>
<dbReference type="eggNOG" id="arCOG02149">
    <property type="taxonomic scope" value="Archaea"/>
</dbReference>
<organism evidence="2 3">
    <name type="scientific">Methanolacinia petrolearia (strain DSM 11571 / OCM 486 / SEBR 4847)</name>
    <name type="common">Methanoplanus petrolearius</name>
    <dbReference type="NCBI Taxonomy" id="679926"/>
    <lineage>
        <taxon>Archaea</taxon>
        <taxon>Methanobacteriati</taxon>
        <taxon>Methanobacteriota</taxon>
        <taxon>Stenosarchaea group</taxon>
        <taxon>Methanomicrobia</taxon>
        <taxon>Methanomicrobiales</taxon>
        <taxon>Methanomicrobiaceae</taxon>
        <taxon>Methanolacinia</taxon>
    </lineage>
</organism>
<dbReference type="InterPro" id="IPR052512">
    <property type="entry name" value="4CMD/NDH-1_regulator"/>
</dbReference>
<dbReference type="HOGENOM" id="CLU_070025_0_1_2"/>
<dbReference type="GO" id="GO:0051920">
    <property type="term" value="F:peroxiredoxin activity"/>
    <property type="evidence" value="ECO:0007669"/>
    <property type="project" value="InterPro"/>
</dbReference>
<dbReference type="PANTHER" id="PTHR33570">
    <property type="entry name" value="4-CARBOXYMUCONOLACTONE DECARBOXYLASE FAMILY PROTEIN"/>
    <property type="match status" value="1"/>
</dbReference>
<feature type="domain" description="Carboxymuconolactone decarboxylase-like" evidence="1">
    <location>
        <begin position="32"/>
        <end position="115"/>
    </location>
</feature>
<protein>
    <submittedName>
        <fullName evidence="2">Carboxymuconolactone decarboxylase</fullName>
    </submittedName>
</protein>